<feature type="non-terminal residue" evidence="1">
    <location>
        <position position="53"/>
    </location>
</feature>
<proteinExistence type="predicted"/>
<comment type="caution">
    <text evidence="1">The sequence shown here is derived from an EMBL/GenBank/DDBJ whole genome shotgun (WGS) entry which is preliminary data.</text>
</comment>
<protein>
    <submittedName>
        <fullName evidence="1">19160_t:CDS:1</fullName>
    </submittedName>
</protein>
<evidence type="ECO:0000313" key="1">
    <source>
        <dbReference type="EMBL" id="CAG8786672.1"/>
    </source>
</evidence>
<sequence>TFKEAPNHRRRKTESNDQNPNVHTLEEMVHQLQRENADKDKTIAYILAIIQSN</sequence>
<dbReference type="Proteomes" id="UP000789920">
    <property type="component" value="Unassembled WGS sequence"/>
</dbReference>
<gene>
    <name evidence="1" type="ORF">RPERSI_LOCUS18424</name>
</gene>
<evidence type="ECO:0000313" key="2">
    <source>
        <dbReference type="Proteomes" id="UP000789920"/>
    </source>
</evidence>
<dbReference type="EMBL" id="CAJVQC010048756">
    <property type="protein sequence ID" value="CAG8786672.1"/>
    <property type="molecule type" value="Genomic_DNA"/>
</dbReference>
<reference evidence="1" key="1">
    <citation type="submission" date="2021-06" db="EMBL/GenBank/DDBJ databases">
        <authorList>
            <person name="Kallberg Y."/>
            <person name="Tangrot J."/>
            <person name="Rosling A."/>
        </authorList>
    </citation>
    <scope>NUCLEOTIDE SEQUENCE</scope>
    <source>
        <strain evidence="1">MA461A</strain>
    </source>
</reference>
<organism evidence="1 2">
    <name type="scientific">Racocetra persica</name>
    <dbReference type="NCBI Taxonomy" id="160502"/>
    <lineage>
        <taxon>Eukaryota</taxon>
        <taxon>Fungi</taxon>
        <taxon>Fungi incertae sedis</taxon>
        <taxon>Mucoromycota</taxon>
        <taxon>Glomeromycotina</taxon>
        <taxon>Glomeromycetes</taxon>
        <taxon>Diversisporales</taxon>
        <taxon>Gigasporaceae</taxon>
        <taxon>Racocetra</taxon>
    </lineage>
</organism>
<name>A0ACA9RC40_9GLOM</name>
<keyword evidence="2" id="KW-1185">Reference proteome</keyword>
<feature type="non-terminal residue" evidence="1">
    <location>
        <position position="1"/>
    </location>
</feature>
<accession>A0ACA9RC40</accession>